<evidence type="ECO:0000313" key="3">
    <source>
        <dbReference type="Proteomes" id="UP000692954"/>
    </source>
</evidence>
<evidence type="ECO:0000256" key="1">
    <source>
        <dbReference type="SAM" id="Phobius"/>
    </source>
</evidence>
<dbReference type="OrthoDB" id="283914at2759"/>
<feature type="transmembrane region" description="Helical" evidence="1">
    <location>
        <begin position="20"/>
        <end position="39"/>
    </location>
</feature>
<keyword evidence="1" id="KW-0812">Transmembrane</keyword>
<dbReference type="Proteomes" id="UP000692954">
    <property type="component" value="Unassembled WGS sequence"/>
</dbReference>
<keyword evidence="1" id="KW-1133">Transmembrane helix</keyword>
<proteinExistence type="predicted"/>
<evidence type="ECO:0000313" key="2">
    <source>
        <dbReference type="EMBL" id="CAD8095857.1"/>
    </source>
</evidence>
<name>A0A8S1NR28_9CILI</name>
<comment type="caution">
    <text evidence="2">The sequence shown here is derived from an EMBL/GenBank/DDBJ whole genome shotgun (WGS) entry which is preliminary data.</text>
</comment>
<keyword evidence="1" id="KW-0472">Membrane</keyword>
<organism evidence="2 3">
    <name type="scientific">Paramecium sonneborni</name>
    <dbReference type="NCBI Taxonomy" id="65129"/>
    <lineage>
        <taxon>Eukaryota</taxon>
        <taxon>Sar</taxon>
        <taxon>Alveolata</taxon>
        <taxon>Ciliophora</taxon>
        <taxon>Intramacronucleata</taxon>
        <taxon>Oligohymenophorea</taxon>
        <taxon>Peniculida</taxon>
        <taxon>Parameciidae</taxon>
        <taxon>Paramecium</taxon>
    </lineage>
</organism>
<gene>
    <name evidence="2" type="ORF">PSON_ATCC_30995.1.T0650124</name>
</gene>
<dbReference type="AlphaFoldDB" id="A0A8S1NR28"/>
<reference evidence="2" key="1">
    <citation type="submission" date="2021-01" db="EMBL/GenBank/DDBJ databases">
        <authorList>
            <consortium name="Genoscope - CEA"/>
            <person name="William W."/>
        </authorList>
    </citation>
    <scope>NUCLEOTIDE SEQUENCE</scope>
</reference>
<dbReference type="EMBL" id="CAJJDN010000065">
    <property type="protein sequence ID" value="CAD8095857.1"/>
    <property type="molecule type" value="Genomic_DNA"/>
</dbReference>
<protein>
    <submittedName>
        <fullName evidence="2">Uncharacterized protein</fullName>
    </submittedName>
</protein>
<accession>A0A8S1NR28</accession>
<sequence>MILKLNCLQFKAELMIVDQIIKMIALIICMVYFLCFSIAKKCQCNEIYFEDLCRDARGCYFETKSGICEEINCLERTSEDCSYFAGKLRCYWDITIGFCQELTGCEELQENDKVDSNEENCQEIDCRWDYQQKICVSDADQRLCQDYDVEYCVGAIQVVGTQKSECVLNGEMGESCISLEKCEDVIYQGSCHKQFCKWEENQCQTKTCVDYSLEECPSFNKLSQQQCYPSQSGCVEFTCNEFGLKLQCQNHPRCFWSQNLNSCHQQTCEKATYATQCLSFSYVVENTECKWENDGCHSCYLITLVFYSIIYIFY</sequence>
<keyword evidence="3" id="KW-1185">Reference proteome</keyword>